<keyword evidence="2" id="KW-1185">Reference proteome</keyword>
<reference evidence="2" key="1">
    <citation type="submission" date="2018-01" db="EMBL/GenBank/DDBJ databases">
        <title>Testimony of 'menage a trois' revealed by the proteome of Megavirus virophage.</title>
        <authorList>
            <person name="Jeudy S."/>
            <person name="Bertaux L."/>
            <person name="Alempic J.-M."/>
            <person name="Lartigue A."/>
            <person name="Legendre M."/>
            <person name="Philippe N."/>
            <person name="Beucher L."/>
            <person name="Biondi E."/>
            <person name="Juul S."/>
            <person name="Turner D."/>
            <person name="Coute Y."/>
            <person name="Claverie J.-M."/>
            <person name="Abergel C."/>
        </authorList>
    </citation>
    <scope>NUCLEOTIDE SEQUENCE [LARGE SCALE GENOMIC DNA]</scope>
</reference>
<accession>A0A2P1ELB7</accession>
<organism evidence="1 2">
    <name type="scientific">Moumouvirus australiensis</name>
    <dbReference type="NCBI Taxonomy" id="2109587"/>
    <lineage>
        <taxon>Viruses</taxon>
        <taxon>Varidnaviria</taxon>
        <taxon>Bamfordvirae</taxon>
        <taxon>Nucleocytoviricota</taxon>
        <taxon>Megaviricetes</taxon>
        <taxon>Imitervirales</taxon>
        <taxon>Mimiviridae</taxon>
        <taxon>Megamimivirinae</taxon>
        <taxon>Moumouvirus</taxon>
        <taxon>Moumouvirus australiense</taxon>
    </lineage>
</organism>
<dbReference type="Proteomes" id="UP000289600">
    <property type="component" value="Segment"/>
</dbReference>
<sequence>MTKLAIIGFSGRNNDSFILTEEHYEWMIDNVMCYITEILHIEPSEITLVSGGSSWADHIAVSLFLTNKFNKLNLYLPINFDKNLSKYFDNNQGSLLNSLHEKFGKQINRNTLMDLKNALSKNNCETTIFNGFFKRNTAIANNCDHIIAFNLFNIPSGGTLDTLKKIKHDNKLNINLQWM</sequence>
<dbReference type="EMBL" id="MG807320">
    <property type="protein sequence ID" value="AVL94683.1"/>
    <property type="molecule type" value="Genomic_DNA"/>
</dbReference>
<evidence type="ECO:0000313" key="1">
    <source>
        <dbReference type="EMBL" id="AVL94683.1"/>
    </source>
</evidence>
<evidence type="ECO:0000313" key="2">
    <source>
        <dbReference type="Proteomes" id="UP000289600"/>
    </source>
</evidence>
<proteinExistence type="predicted"/>
<name>A0A2P1ELB7_9VIRU</name>
<protein>
    <submittedName>
        <fullName evidence="1">Uncharacterized protein</fullName>
    </submittedName>
</protein>
<gene>
    <name evidence="1" type="ORF">mc_297</name>
</gene>
<dbReference type="Gene3D" id="3.40.50.450">
    <property type="match status" value="1"/>
</dbReference>